<reference evidence="5" key="2">
    <citation type="submission" date="2017-03" db="EMBL/GenBank/DDBJ databases">
        <title>Bacillus sp. V-88(T) DSM27956, whole genome shotgun sequencing project.</title>
        <authorList>
            <person name="Dastager S.G."/>
            <person name="Neurgaonkar P.S."/>
            <person name="Dharne M.S."/>
        </authorList>
    </citation>
    <scope>NUCLEOTIDE SEQUENCE [LARGE SCALE GENOMIC DNA]</scope>
    <source>
        <strain evidence="5">DSM 25145</strain>
    </source>
</reference>
<dbReference type="EMBL" id="FTLX01000003">
    <property type="protein sequence ID" value="SIQ71399.1"/>
    <property type="molecule type" value="Genomic_DNA"/>
</dbReference>
<dbReference type="AlphaFoldDB" id="A0A1N6V0V0"/>
<dbReference type="InterPro" id="IPR036388">
    <property type="entry name" value="WH-like_DNA-bd_sf"/>
</dbReference>
<name>A0A1N6V0V0_9BACI</name>
<dbReference type="InterPro" id="IPR050077">
    <property type="entry name" value="LexA_repressor"/>
</dbReference>
<dbReference type="GO" id="GO:0006508">
    <property type="term" value="P:proteolysis"/>
    <property type="evidence" value="ECO:0007669"/>
    <property type="project" value="InterPro"/>
</dbReference>
<dbReference type="OrthoDB" id="1956263at2"/>
<dbReference type="PANTHER" id="PTHR33516">
    <property type="entry name" value="LEXA REPRESSOR"/>
    <property type="match status" value="1"/>
</dbReference>
<keyword evidence="5" id="KW-1185">Reference proteome</keyword>
<evidence type="ECO:0000313" key="5">
    <source>
        <dbReference type="Proteomes" id="UP000215545"/>
    </source>
</evidence>
<dbReference type="Proteomes" id="UP000215545">
    <property type="component" value="Unassembled WGS sequence"/>
</dbReference>
<dbReference type="SUPFAM" id="SSF46785">
    <property type="entry name" value="Winged helix' DNA-binding domain"/>
    <property type="match status" value="1"/>
</dbReference>
<dbReference type="Pfam" id="PF01726">
    <property type="entry name" value="LexA_DNA_bind"/>
    <property type="match status" value="1"/>
</dbReference>
<reference evidence="3 4" key="1">
    <citation type="submission" date="2017-01" db="EMBL/GenBank/DDBJ databases">
        <authorList>
            <person name="Mah S.A."/>
            <person name="Swanson W.J."/>
            <person name="Moy G.W."/>
            <person name="Vacquier V.D."/>
        </authorList>
    </citation>
    <scope>NUCLEOTIDE SEQUENCE [LARGE SCALE GENOMIC DNA]</scope>
    <source>
        <strain evidence="3 4">NIO-1016</strain>
    </source>
</reference>
<sequence length="74" mass="8660">MRNTLSDRQRRMLAYIHEFSTERNYPPSLQEIRAAVELKSASTVKGHLDRLRKSGYVTWEEGKARTLRVIKEAI</sequence>
<organism evidence="3 4">
    <name type="scientific">Domibacillus enclensis</name>
    <dbReference type="NCBI Taxonomy" id="1017273"/>
    <lineage>
        <taxon>Bacteria</taxon>
        <taxon>Bacillati</taxon>
        <taxon>Bacillota</taxon>
        <taxon>Bacilli</taxon>
        <taxon>Bacillales</taxon>
        <taxon>Bacillaceae</taxon>
        <taxon>Domibacillus</taxon>
    </lineage>
</organism>
<dbReference type="PANTHER" id="PTHR33516:SF2">
    <property type="entry name" value="LEXA REPRESSOR-RELATED"/>
    <property type="match status" value="1"/>
</dbReference>
<accession>A0A1N6V0V0</accession>
<dbReference type="InterPro" id="IPR006199">
    <property type="entry name" value="LexA_DNA-bd_dom"/>
</dbReference>
<dbReference type="InterPro" id="IPR036390">
    <property type="entry name" value="WH_DNA-bd_sf"/>
</dbReference>
<reference evidence="2" key="3">
    <citation type="submission" date="2017-03" db="EMBL/GenBank/DDBJ databases">
        <authorList>
            <person name="Dastager S.G."/>
            <person name="Neurgaonkar P.S."/>
            <person name="Dharne M.S."/>
        </authorList>
    </citation>
    <scope>NUCLEOTIDE SEQUENCE</scope>
    <source>
        <strain evidence="2">DSM 25145</strain>
    </source>
</reference>
<dbReference type="STRING" id="1017273.SAMN05443094_103424"/>
<dbReference type="EMBL" id="MWSK01000003">
    <property type="protein sequence ID" value="OXS78669.1"/>
    <property type="molecule type" value="Genomic_DNA"/>
</dbReference>
<proteinExistence type="predicted"/>
<evidence type="ECO:0000313" key="4">
    <source>
        <dbReference type="Proteomes" id="UP000186385"/>
    </source>
</evidence>
<feature type="domain" description="LexA repressor DNA-binding" evidence="1">
    <location>
        <begin position="4"/>
        <end position="66"/>
    </location>
</feature>
<evidence type="ECO:0000313" key="2">
    <source>
        <dbReference type="EMBL" id="OXS78669.1"/>
    </source>
</evidence>
<gene>
    <name evidence="2" type="ORF">B1B05_08740</name>
    <name evidence="3" type="ORF">SAMN05443094_103424</name>
</gene>
<dbReference type="GO" id="GO:0004252">
    <property type="term" value="F:serine-type endopeptidase activity"/>
    <property type="evidence" value="ECO:0007669"/>
    <property type="project" value="InterPro"/>
</dbReference>
<evidence type="ECO:0000313" key="3">
    <source>
        <dbReference type="EMBL" id="SIQ71399.1"/>
    </source>
</evidence>
<dbReference type="Gene3D" id="1.10.10.10">
    <property type="entry name" value="Winged helix-like DNA-binding domain superfamily/Winged helix DNA-binding domain"/>
    <property type="match status" value="1"/>
</dbReference>
<dbReference type="RefSeq" id="WP_045849920.1">
    <property type="nucleotide sequence ID" value="NZ_FTLX01000003.1"/>
</dbReference>
<evidence type="ECO:0000259" key="1">
    <source>
        <dbReference type="Pfam" id="PF01726"/>
    </source>
</evidence>
<dbReference type="Proteomes" id="UP000186385">
    <property type="component" value="Unassembled WGS sequence"/>
</dbReference>
<protein>
    <submittedName>
        <fullName evidence="3">LexA DNA binding domain-containing protein</fullName>
    </submittedName>
</protein>